<dbReference type="InterPro" id="IPR012921">
    <property type="entry name" value="SPOC_C"/>
</dbReference>
<protein>
    <submittedName>
        <fullName evidence="3">Putative galactose binding protein</fullName>
    </submittedName>
</protein>
<name>A0A1L7NSH5_DUGJA</name>
<accession>A0A1L7NSH5</accession>
<feature type="region of interest" description="Disordered" evidence="1">
    <location>
        <begin position="52"/>
        <end position="78"/>
    </location>
</feature>
<feature type="domain" description="Spen paralogue and orthologue SPOC C-terminal" evidence="2">
    <location>
        <begin position="185"/>
        <end position="270"/>
    </location>
</feature>
<dbReference type="AlphaFoldDB" id="A0A1L7NSH5"/>
<organism evidence="3">
    <name type="scientific">Dugesia japonica</name>
    <name type="common">Planarian</name>
    <dbReference type="NCBI Taxonomy" id="6161"/>
    <lineage>
        <taxon>Eukaryota</taxon>
        <taxon>Metazoa</taxon>
        <taxon>Spiralia</taxon>
        <taxon>Lophotrochozoa</taxon>
        <taxon>Platyhelminthes</taxon>
        <taxon>Rhabditophora</taxon>
        <taxon>Seriata</taxon>
        <taxon>Tricladida</taxon>
        <taxon>Continenticola</taxon>
        <taxon>Geoplanoidea</taxon>
        <taxon>Dugesiidae</taxon>
        <taxon>Dugesia</taxon>
    </lineage>
</organism>
<dbReference type="EMBL" id="AB538450">
    <property type="protein sequence ID" value="BAW32844.1"/>
    <property type="molecule type" value="mRNA"/>
</dbReference>
<feature type="region of interest" description="Disordered" evidence="1">
    <location>
        <begin position="1"/>
        <end position="20"/>
    </location>
</feature>
<dbReference type="Pfam" id="PF07744">
    <property type="entry name" value="SPOC"/>
    <property type="match status" value="1"/>
</dbReference>
<gene>
    <name evidence="3" type="primary">PGBP</name>
</gene>
<sequence length="291" mass="33009">MDRKNNDKNDTNKKSYNSTKTGISTLLSDTTHLHNQHLYDINCKICNGASKSNTNKKATEKDNPIKKPEEKHPFKEKNKSISETDNIIPPIESCSPESLVTSWFNKSSEVIDLSPINLQNDEFKVTSSVETPDMAIDMELCSTPSASEHVDNQNVSNCKNIDSKVDSSSKIEITPNKLPHIKPVKQKLTSVWEGDIIYKEVGTVICKTYLVSRHQLGKSKEDIPMKTTGDKLREEINLSVHFGNQIKINGRSKLSVIQDYLTKLRKHSNKTLNQKNNRIPFPIVTYHYQQI</sequence>
<evidence type="ECO:0000259" key="2">
    <source>
        <dbReference type="Pfam" id="PF07744"/>
    </source>
</evidence>
<evidence type="ECO:0000256" key="1">
    <source>
        <dbReference type="SAM" id="MobiDB-lite"/>
    </source>
</evidence>
<feature type="compositionally biased region" description="Basic and acidic residues" evidence="1">
    <location>
        <begin position="57"/>
        <end position="78"/>
    </location>
</feature>
<evidence type="ECO:0000313" key="3">
    <source>
        <dbReference type="EMBL" id="BAW32844.1"/>
    </source>
</evidence>
<proteinExistence type="evidence at transcript level"/>
<reference evidence="3" key="1">
    <citation type="submission" date="2009-12" db="EMBL/GenBank/DDBJ databases">
        <title>Isolation of genes encoding galactose-binding proteins from planaria (Dugesia japonica).</title>
        <authorList>
            <person name="Koide T."/>
            <person name="Sato T."/>
            <person name="Furukawa K."/>
        </authorList>
    </citation>
    <scope>NUCLEOTIDE SEQUENCE</scope>
</reference>
<feature type="compositionally biased region" description="Basic and acidic residues" evidence="1">
    <location>
        <begin position="1"/>
        <end position="13"/>
    </location>
</feature>